<evidence type="ECO:0000313" key="1">
    <source>
        <dbReference type="EMBL" id="CAG7598240.1"/>
    </source>
</evidence>
<dbReference type="EMBL" id="OU343031">
    <property type="protein sequence ID" value="CAG7598240.1"/>
    <property type="molecule type" value="Genomic_DNA"/>
</dbReference>
<evidence type="ECO:0000313" key="2">
    <source>
        <dbReference type="Proteomes" id="UP000693996"/>
    </source>
</evidence>
<organism evidence="1 2">
    <name type="scientific">Candidatus Vallotiella hemipterorum</name>
    <dbReference type="NCBI Taxonomy" id="1177213"/>
    <lineage>
        <taxon>Bacteria</taxon>
        <taxon>Pseudomonadati</taxon>
        <taxon>Pseudomonadota</taxon>
        <taxon>Betaproteobacteria</taxon>
        <taxon>Burkholderiales</taxon>
        <taxon>Burkholderiaceae</taxon>
        <taxon>Candidatus Vallotiella</taxon>
    </lineage>
</organism>
<name>A0A916NER1_9BURK</name>
<accession>A0A916NER1</accession>
<dbReference type="AlphaFoldDB" id="A0A916NER1"/>
<keyword evidence="2" id="KW-1185">Reference proteome</keyword>
<dbReference type="KEGG" id="vtr:MYVALT_G_02500"/>
<protein>
    <submittedName>
        <fullName evidence="1">Uncharacterized protein</fullName>
    </submittedName>
</protein>
<reference evidence="1" key="1">
    <citation type="submission" date="2021-06" db="EMBL/GenBank/DDBJ databases">
        <authorList>
            <person name="Szabo G."/>
        </authorList>
    </citation>
    <scope>NUCLEOTIDE SEQUENCE</scope>
    <source>
        <strain evidence="1">MYVALT</strain>
    </source>
</reference>
<dbReference type="Proteomes" id="UP000693996">
    <property type="component" value="Chromosome"/>
</dbReference>
<sequence>MRIISNNNIIMAHSLKIEAIRSLKIPALHTAPDGGHLLKQEIKCYKQLT</sequence>
<gene>
    <name evidence="1" type="ORF">MYVALT_G_02500</name>
</gene>
<proteinExistence type="predicted"/>